<dbReference type="SMART" id="SM00530">
    <property type="entry name" value="HTH_XRE"/>
    <property type="match status" value="1"/>
</dbReference>
<dbReference type="PROSITE" id="PS50943">
    <property type="entry name" value="HTH_CROC1"/>
    <property type="match status" value="1"/>
</dbReference>
<reference evidence="2 3" key="1">
    <citation type="submission" date="2017-08" db="EMBL/GenBank/DDBJ databases">
        <authorList>
            <person name="de Groot N.N."/>
        </authorList>
    </citation>
    <scope>NUCLEOTIDE SEQUENCE [LARGE SCALE GENOMIC DNA]</scope>
    <source>
        <strain evidence="2 3">USBA 78</strain>
    </source>
</reference>
<evidence type="ECO:0000313" key="3">
    <source>
        <dbReference type="Proteomes" id="UP000219068"/>
    </source>
</evidence>
<dbReference type="AlphaFoldDB" id="A0A285RMY5"/>
<name>A0A285RMY5_9PROT</name>
<dbReference type="Gene3D" id="1.10.260.40">
    <property type="entry name" value="lambda repressor-like DNA-binding domains"/>
    <property type="match status" value="1"/>
</dbReference>
<dbReference type="EMBL" id="OBMM01000001">
    <property type="protein sequence ID" value="SOB95068.1"/>
    <property type="molecule type" value="Genomic_DNA"/>
</dbReference>
<dbReference type="Proteomes" id="UP000219068">
    <property type="component" value="Unassembled WGS sequence"/>
</dbReference>
<dbReference type="SUPFAM" id="SSF47413">
    <property type="entry name" value="lambda repressor-like DNA-binding domains"/>
    <property type="match status" value="1"/>
</dbReference>
<dbReference type="CDD" id="cd00093">
    <property type="entry name" value="HTH_XRE"/>
    <property type="match status" value="1"/>
</dbReference>
<gene>
    <name evidence="2" type="ORF">SAMN05428964_1011362</name>
</gene>
<keyword evidence="2" id="KW-0238">DNA-binding</keyword>
<dbReference type="InterPro" id="IPR001387">
    <property type="entry name" value="Cro/C1-type_HTH"/>
</dbReference>
<organism evidence="2 3">
    <name type="scientific">Thalassospira xiamenensis</name>
    <dbReference type="NCBI Taxonomy" id="220697"/>
    <lineage>
        <taxon>Bacteria</taxon>
        <taxon>Pseudomonadati</taxon>
        <taxon>Pseudomonadota</taxon>
        <taxon>Alphaproteobacteria</taxon>
        <taxon>Rhodospirillales</taxon>
        <taxon>Thalassospiraceae</taxon>
        <taxon>Thalassospira</taxon>
    </lineage>
</organism>
<sequence>MSRDETLHYVQCGLDYVYLTNGFEVKETPYGRGYRIHAIDELHEAIALDITQSNRPIRGQELKFLRSMLGLSQEALGHIISKSRAAVARWEGKRADPIDPTADKLLRAFYLLKKEGCDQAFALIDLFSRIDDLEHGYGQECFVEKDGLWKRAA</sequence>
<feature type="domain" description="HTH cro/C1-type" evidence="1">
    <location>
        <begin position="62"/>
        <end position="109"/>
    </location>
</feature>
<dbReference type="RefSeq" id="WP_097050885.1">
    <property type="nucleotide sequence ID" value="NZ_OBMM01000001.1"/>
</dbReference>
<dbReference type="GO" id="GO:0003677">
    <property type="term" value="F:DNA binding"/>
    <property type="evidence" value="ECO:0007669"/>
    <property type="project" value="UniProtKB-KW"/>
</dbReference>
<protein>
    <submittedName>
        <fullName evidence="2">DNA-binding transcriptional regulator YiaG, contains XRE-type HTH domain</fullName>
    </submittedName>
</protein>
<evidence type="ECO:0000259" key="1">
    <source>
        <dbReference type="PROSITE" id="PS50943"/>
    </source>
</evidence>
<proteinExistence type="predicted"/>
<dbReference type="InterPro" id="IPR010982">
    <property type="entry name" value="Lambda_DNA-bd_dom_sf"/>
</dbReference>
<evidence type="ECO:0000313" key="2">
    <source>
        <dbReference type="EMBL" id="SOB95068.1"/>
    </source>
</evidence>
<accession>A0A285RMY5</accession>